<organism evidence="6 7">
    <name type="scientific">Caulobacter endophyticus</name>
    <dbReference type="NCBI Taxonomy" id="2172652"/>
    <lineage>
        <taxon>Bacteria</taxon>
        <taxon>Pseudomonadati</taxon>
        <taxon>Pseudomonadota</taxon>
        <taxon>Alphaproteobacteria</taxon>
        <taxon>Caulobacterales</taxon>
        <taxon>Caulobacteraceae</taxon>
        <taxon>Caulobacter</taxon>
    </lineage>
</organism>
<dbReference type="Pfam" id="PF13657">
    <property type="entry name" value="Couple_hipA"/>
    <property type="match status" value="1"/>
</dbReference>
<dbReference type="PANTHER" id="PTHR37419">
    <property type="entry name" value="SERINE/THREONINE-PROTEIN KINASE TOXIN HIPA"/>
    <property type="match status" value="1"/>
</dbReference>
<dbReference type="InterPro" id="IPR052028">
    <property type="entry name" value="HipA_Ser/Thr_kinase"/>
</dbReference>
<dbReference type="Gene3D" id="1.10.1070.20">
    <property type="match status" value="1"/>
</dbReference>
<dbReference type="RefSeq" id="WP_109100806.1">
    <property type="nucleotide sequence ID" value="NZ_QDKQ01000035.1"/>
</dbReference>
<dbReference type="GO" id="GO:0004674">
    <property type="term" value="F:protein serine/threonine kinase activity"/>
    <property type="evidence" value="ECO:0007669"/>
    <property type="project" value="TreeGrafter"/>
</dbReference>
<evidence type="ECO:0000259" key="4">
    <source>
        <dbReference type="Pfam" id="PF07804"/>
    </source>
</evidence>
<keyword evidence="7" id="KW-1185">Reference proteome</keyword>
<gene>
    <name evidence="6" type="ORF">DDF67_10275</name>
</gene>
<keyword evidence="2" id="KW-0808">Transferase</keyword>
<dbReference type="AlphaFoldDB" id="A0A2T9K2Z6"/>
<dbReference type="CDD" id="cd17793">
    <property type="entry name" value="HipA"/>
    <property type="match status" value="1"/>
</dbReference>
<dbReference type="Proteomes" id="UP000245073">
    <property type="component" value="Unassembled WGS sequence"/>
</dbReference>
<evidence type="ECO:0000256" key="3">
    <source>
        <dbReference type="ARBA" id="ARBA00022777"/>
    </source>
</evidence>
<evidence type="ECO:0000256" key="1">
    <source>
        <dbReference type="ARBA" id="ARBA00010164"/>
    </source>
</evidence>
<dbReference type="EMBL" id="QDKQ01000035">
    <property type="protein sequence ID" value="PVM90304.1"/>
    <property type="molecule type" value="Genomic_DNA"/>
</dbReference>
<reference evidence="6 7" key="1">
    <citation type="submission" date="2018-04" db="EMBL/GenBank/DDBJ databases">
        <title>The genome sequence of Caulobacter sp. 744.</title>
        <authorList>
            <person name="Gao J."/>
            <person name="Sun J."/>
        </authorList>
    </citation>
    <scope>NUCLEOTIDE SEQUENCE [LARGE SCALE GENOMIC DNA]</scope>
    <source>
        <strain evidence="6 7">774</strain>
    </source>
</reference>
<dbReference type="Pfam" id="PF07804">
    <property type="entry name" value="HipA_C"/>
    <property type="match status" value="1"/>
</dbReference>
<accession>A0A2T9K2Z6</accession>
<dbReference type="InterPro" id="IPR012893">
    <property type="entry name" value="HipA-like_C"/>
</dbReference>
<dbReference type="NCBIfam" id="TIGR03071">
    <property type="entry name" value="couple_hipA"/>
    <property type="match status" value="1"/>
</dbReference>
<dbReference type="OrthoDB" id="9805913at2"/>
<keyword evidence="3" id="KW-0418">Kinase</keyword>
<sequence>MSRPTQLAVHMDGADRPAGFLVSAEDQAIGFVYDQAYIAEGGPPLSLSMPLGQLAFGDVATRAFFGNLLPENDQMQRVMDREGLARDDVVGLLAHLGADCSGAISCLPLDAPPVKVPGVLAEDYEPIPAEELAKIVRSLADHRRLPDLAGDPSPVAGVQRKIALVHTTAGYARPKPGLKVPTTHILKVPERLLGRDAKIEEQAARLAQAVGLEVSIPEAVRIDGVDALLITRFDRWEQEGVIYRIHQEDFAQALGLPSTLKYQRNGDPGRRFDAQAIARVLDQTERPALARQAFLAATLFNLLIGNTDNHAKNHGLLYASGRAPALAPLYDLLPSQLNPGFTDQLSFDIGQAEHPDAITRDDLLAFLAAFGMTKAAASRVLERVAKPMVQALEDATRDLAPRGFKDLDDLIGRETEQLVETLGLDVKVRPRDYVPKGRYALGAS</sequence>
<feature type="domain" description="HipA N-terminal subdomain 1" evidence="5">
    <location>
        <begin position="15"/>
        <end position="106"/>
    </location>
</feature>
<evidence type="ECO:0000256" key="2">
    <source>
        <dbReference type="ARBA" id="ARBA00022679"/>
    </source>
</evidence>
<evidence type="ECO:0000313" key="6">
    <source>
        <dbReference type="EMBL" id="PVM90304.1"/>
    </source>
</evidence>
<evidence type="ECO:0000313" key="7">
    <source>
        <dbReference type="Proteomes" id="UP000245073"/>
    </source>
</evidence>
<dbReference type="InterPro" id="IPR017508">
    <property type="entry name" value="HipA_N1"/>
</dbReference>
<comment type="caution">
    <text evidence="6">The sequence shown here is derived from an EMBL/GenBank/DDBJ whole genome shotgun (WGS) entry which is preliminary data.</text>
</comment>
<name>A0A2T9K2Z6_9CAUL</name>
<dbReference type="GO" id="GO:0005829">
    <property type="term" value="C:cytosol"/>
    <property type="evidence" value="ECO:0007669"/>
    <property type="project" value="TreeGrafter"/>
</dbReference>
<feature type="domain" description="HipA-like C-terminal" evidence="4">
    <location>
        <begin position="155"/>
        <end position="391"/>
    </location>
</feature>
<proteinExistence type="inferred from homology"/>
<dbReference type="PANTHER" id="PTHR37419:SF1">
    <property type="entry name" value="SERINE_THREONINE-PROTEIN KINASE TOXIN HIPA"/>
    <property type="match status" value="1"/>
</dbReference>
<evidence type="ECO:0000259" key="5">
    <source>
        <dbReference type="Pfam" id="PF13657"/>
    </source>
</evidence>
<comment type="similarity">
    <text evidence="1">Belongs to the HipA Ser/Thr kinase family.</text>
</comment>
<protein>
    <submittedName>
        <fullName evidence="6">Type II toxin-antitoxin system HipA family toxin</fullName>
    </submittedName>
</protein>